<feature type="region of interest" description="Disordered" evidence="1">
    <location>
        <begin position="243"/>
        <end position="337"/>
    </location>
</feature>
<feature type="compositionally biased region" description="Basic and acidic residues" evidence="1">
    <location>
        <begin position="12"/>
        <end position="49"/>
    </location>
</feature>
<proteinExistence type="predicted"/>
<protein>
    <submittedName>
        <fullName evidence="3">Uncharacterized protein</fullName>
    </submittedName>
</protein>
<evidence type="ECO:0000256" key="1">
    <source>
        <dbReference type="SAM" id="MobiDB-lite"/>
    </source>
</evidence>
<feature type="compositionally biased region" description="Polar residues" evidence="1">
    <location>
        <begin position="296"/>
        <end position="322"/>
    </location>
</feature>
<accession>A0A7G1NQK1</accession>
<evidence type="ECO:0000313" key="4">
    <source>
        <dbReference type="Proteomes" id="UP000516444"/>
    </source>
</evidence>
<name>A0A7G1NQK1_9ACTN</name>
<dbReference type="KEGG" id="sgm:GCM10017557_03920"/>
<keyword evidence="2" id="KW-0812">Transmembrane</keyword>
<dbReference type="Proteomes" id="UP000516444">
    <property type="component" value="Chromosome"/>
</dbReference>
<sequence length="337" mass="36345">MATPSDGVGQQEEERWRQRSPRPESRDRDRSPDPERNQSPDRNPDRNPDSPDPDDPSQDGVKKKDDSPGRLQKLRKAVRPQAEKAMKAAKGHKRRTSGALIGAIMVIAALALFAPALLPWAMLGGGAALLYKSLKGRGNAIQPAGTRQGGPGPLPRPGAAQQPDQTQSREANQATAAALQAFAVAKIHGMPDGQPRISEVQRQRPVPSDSPEPSLLRQEQATPEFAFQDDGTFKRVAALPSLGYGGDPRTAGFDSGRSSPAESDLLYRGRSPSPSDAPRSYSSEPPQSPVRDPTQYLPSGTGRDQQNNRTSREQSNPQQVRSASPAPTVRAQSRGRK</sequence>
<feature type="region of interest" description="Disordered" evidence="1">
    <location>
        <begin position="1"/>
        <end position="95"/>
    </location>
</feature>
<gene>
    <name evidence="3" type="ORF">GCM10017557_03920</name>
</gene>
<reference evidence="3 4" key="1">
    <citation type="journal article" date="2014" name="Int. J. Syst. Evol. Microbiol.">
        <title>Complete genome sequence of Corynebacterium casei LMG S-19264T (=DSM 44701T), isolated from a smear-ripened cheese.</title>
        <authorList>
            <consortium name="US DOE Joint Genome Institute (JGI-PGF)"/>
            <person name="Walter F."/>
            <person name="Albersmeier A."/>
            <person name="Kalinowski J."/>
            <person name="Ruckert C."/>
        </authorList>
    </citation>
    <scope>NUCLEOTIDE SEQUENCE [LARGE SCALE GENOMIC DNA]</scope>
    <source>
        <strain evidence="3 4">JCM 4677</strain>
    </source>
</reference>
<keyword evidence="2" id="KW-0472">Membrane</keyword>
<organism evidence="3 4">
    <name type="scientific">Streptomyces aurantiacus</name>
    <dbReference type="NCBI Taxonomy" id="47760"/>
    <lineage>
        <taxon>Bacteria</taxon>
        <taxon>Bacillati</taxon>
        <taxon>Actinomycetota</taxon>
        <taxon>Actinomycetes</taxon>
        <taxon>Kitasatosporales</taxon>
        <taxon>Streptomycetaceae</taxon>
        <taxon>Streptomyces</taxon>
        <taxon>Streptomyces aurantiacus group</taxon>
    </lineage>
</organism>
<evidence type="ECO:0000256" key="2">
    <source>
        <dbReference type="SAM" id="Phobius"/>
    </source>
</evidence>
<feature type="transmembrane region" description="Helical" evidence="2">
    <location>
        <begin position="99"/>
        <end position="123"/>
    </location>
</feature>
<dbReference type="EMBL" id="AP023440">
    <property type="protein sequence ID" value="BCL25533.1"/>
    <property type="molecule type" value="Genomic_DNA"/>
</dbReference>
<dbReference type="AlphaFoldDB" id="A0A7G1NQK1"/>
<feature type="region of interest" description="Disordered" evidence="1">
    <location>
        <begin position="141"/>
        <end position="175"/>
    </location>
</feature>
<keyword evidence="4" id="KW-1185">Reference proteome</keyword>
<keyword evidence="2" id="KW-1133">Transmembrane helix</keyword>
<evidence type="ECO:0000313" key="3">
    <source>
        <dbReference type="EMBL" id="BCL25533.1"/>
    </source>
</evidence>
<feature type="region of interest" description="Disordered" evidence="1">
    <location>
        <begin position="190"/>
        <end position="217"/>
    </location>
</feature>